<dbReference type="Proteomes" id="UP001500908">
    <property type="component" value="Unassembled WGS sequence"/>
</dbReference>
<dbReference type="Gene3D" id="3.20.20.370">
    <property type="entry name" value="Glycoside hydrolase/deacetylase"/>
    <property type="match status" value="1"/>
</dbReference>
<accession>A0ABP7GFJ7</accession>
<comment type="caution">
    <text evidence="4">The sequence shown here is derived from an EMBL/GenBank/DDBJ whole genome shotgun (WGS) entry which is preliminary data.</text>
</comment>
<reference evidence="5" key="1">
    <citation type="journal article" date="2019" name="Int. J. Syst. Evol. Microbiol.">
        <title>The Global Catalogue of Microorganisms (GCM) 10K type strain sequencing project: providing services to taxonomists for standard genome sequencing and annotation.</title>
        <authorList>
            <consortium name="The Broad Institute Genomics Platform"/>
            <consortium name="The Broad Institute Genome Sequencing Center for Infectious Disease"/>
            <person name="Wu L."/>
            <person name="Ma J."/>
        </authorList>
    </citation>
    <scope>NUCLEOTIDE SEQUENCE [LARGE SCALE GENOMIC DNA]</scope>
    <source>
        <strain evidence="5">JCM 17137</strain>
    </source>
</reference>
<dbReference type="PANTHER" id="PTHR10587">
    <property type="entry name" value="GLYCOSYL TRANSFERASE-RELATED"/>
    <property type="match status" value="1"/>
</dbReference>
<name>A0ABP7GFJ7_9ACTN</name>
<protein>
    <recommendedName>
        <fullName evidence="3">NodB homology domain-containing protein</fullName>
    </recommendedName>
</protein>
<dbReference type="InterPro" id="IPR050248">
    <property type="entry name" value="Polysacc_deacetylase_ArnD"/>
</dbReference>
<evidence type="ECO:0000259" key="3">
    <source>
        <dbReference type="PROSITE" id="PS51677"/>
    </source>
</evidence>
<evidence type="ECO:0000313" key="5">
    <source>
        <dbReference type="Proteomes" id="UP001500908"/>
    </source>
</evidence>
<keyword evidence="1" id="KW-0479">Metal-binding</keyword>
<gene>
    <name evidence="4" type="ORF">GCM10022402_47120</name>
</gene>
<dbReference type="Pfam" id="PF01522">
    <property type="entry name" value="Polysacc_deac_1"/>
    <property type="match status" value="1"/>
</dbReference>
<dbReference type="CDD" id="cd10954">
    <property type="entry name" value="CE4_CtAXE_like"/>
    <property type="match status" value="1"/>
</dbReference>
<feature type="domain" description="NodB homology" evidence="3">
    <location>
        <begin position="301"/>
        <end position="474"/>
    </location>
</feature>
<sequence>MFSSTTGHRLLGTGATATALTCLAACAYLPNFEDLQPNPPDTQTELVSLAPEQVRGVETRELVIEHEGVRTAARYPLIPTAAPLTMEIRTLMAERETQLITSGTGGELEQEATLLAVSDAVVGARIVARGGTAGTTTATTRWYDTASATVRPWRALLRNEAAITALGARVARQLRDDYGVSAEELPEDLREAATVMASPSNDSFAPPAAAEKQQRASSLHDIGFDTAGNVVIRFSPGQAGTGSVPVDQITVERATSDKLLSELGRQAREAAMNGSGTADLSTDTVAAAGPAMATLDCDRVPCVALTFDDGPGPHTQRLLDHLAEHSVDATFYVLGQLVDGNGETLRRAVREGHEIGNHSWQHDDLTTLSPEQVRNDLERTSAAIERAVGAPPRTMRPPYGAYDATSSANTALPMIIWDVDTRDWQTRSTAETVEIATSQTSPGSVVLMHDIHAPTVAAVPEIITRLRGQGYHFVTVSGLFSETGLKPGAAYKRRT</sequence>
<dbReference type="PANTHER" id="PTHR10587:SF133">
    <property type="entry name" value="CHITIN DEACETYLASE 1-RELATED"/>
    <property type="match status" value="1"/>
</dbReference>
<evidence type="ECO:0000313" key="4">
    <source>
        <dbReference type="EMBL" id="GAA3764504.1"/>
    </source>
</evidence>
<dbReference type="InterPro" id="IPR002509">
    <property type="entry name" value="NODB_dom"/>
</dbReference>
<dbReference type="RefSeq" id="WP_344976690.1">
    <property type="nucleotide sequence ID" value="NZ_BAABDD010000042.1"/>
</dbReference>
<dbReference type="PROSITE" id="PS51677">
    <property type="entry name" value="NODB"/>
    <property type="match status" value="1"/>
</dbReference>
<dbReference type="EMBL" id="BAABDD010000042">
    <property type="protein sequence ID" value="GAA3764504.1"/>
    <property type="molecule type" value="Genomic_DNA"/>
</dbReference>
<proteinExistence type="predicted"/>
<dbReference type="SUPFAM" id="SSF88713">
    <property type="entry name" value="Glycoside hydrolase/deacetylase"/>
    <property type="match status" value="1"/>
</dbReference>
<evidence type="ECO:0000256" key="1">
    <source>
        <dbReference type="ARBA" id="ARBA00022723"/>
    </source>
</evidence>
<evidence type="ECO:0000256" key="2">
    <source>
        <dbReference type="ARBA" id="ARBA00022801"/>
    </source>
</evidence>
<keyword evidence="2" id="KW-0378">Hydrolase</keyword>
<keyword evidence="5" id="KW-1185">Reference proteome</keyword>
<organism evidence="4 5">
    <name type="scientific">Salinactinospora qingdaonensis</name>
    <dbReference type="NCBI Taxonomy" id="702744"/>
    <lineage>
        <taxon>Bacteria</taxon>
        <taxon>Bacillati</taxon>
        <taxon>Actinomycetota</taxon>
        <taxon>Actinomycetes</taxon>
        <taxon>Streptosporangiales</taxon>
        <taxon>Nocardiopsidaceae</taxon>
        <taxon>Salinactinospora</taxon>
    </lineage>
</organism>
<dbReference type="InterPro" id="IPR011330">
    <property type="entry name" value="Glyco_hydro/deAcase_b/a-brl"/>
</dbReference>